<gene>
    <name evidence="2" type="ORF">ABA31_24650</name>
</gene>
<sequence length="61" mass="6538">MNPNWLSAAAELPASISAFAVVAAIGAIATGVVLVRQTSPRTRIDPERIARRRERSSRAAH</sequence>
<dbReference type="EMBL" id="BJUU01000020">
    <property type="protein sequence ID" value="GEK81114.1"/>
    <property type="molecule type" value="Genomic_DNA"/>
</dbReference>
<dbReference type="Proteomes" id="UP000321749">
    <property type="component" value="Unassembled WGS sequence"/>
</dbReference>
<dbReference type="RefSeq" id="WP_146796085.1">
    <property type="nucleotide sequence ID" value="NZ_BJUU01000020.1"/>
</dbReference>
<proteinExistence type="predicted"/>
<dbReference type="AlphaFoldDB" id="A0AA87RIL8"/>
<keyword evidence="1" id="KW-0812">Transmembrane</keyword>
<name>A0AA87RIL8_9MICO</name>
<evidence type="ECO:0000256" key="1">
    <source>
        <dbReference type="SAM" id="Phobius"/>
    </source>
</evidence>
<feature type="transmembrane region" description="Helical" evidence="1">
    <location>
        <begin position="12"/>
        <end position="35"/>
    </location>
</feature>
<keyword evidence="1" id="KW-1133">Transmembrane helix</keyword>
<accession>A0AA87RIL8</accession>
<keyword evidence="3" id="KW-1185">Reference proteome</keyword>
<organism evidence="2 3">
    <name type="scientific">Agrococcus baldri</name>
    <dbReference type="NCBI Taxonomy" id="153730"/>
    <lineage>
        <taxon>Bacteria</taxon>
        <taxon>Bacillati</taxon>
        <taxon>Actinomycetota</taxon>
        <taxon>Actinomycetes</taxon>
        <taxon>Micrococcales</taxon>
        <taxon>Microbacteriaceae</taxon>
        <taxon>Agrococcus</taxon>
    </lineage>
</organism>
<evidence type="ECO:0000313" key="2">
    <source>
        <dbReference type="EMBL" id="GEK81114.1"/>
    </source>
</evidence>
<evidence type="ECO:0000313" key="3">
    <source>
        <dbReference type="Proteomes" id="UP000321749"/>
    </source>
</evidence>
<protein>
    <submittedName>
        <fullName evidence="2">Uncharacterized protein</fullName>
    </submittedName>
</protein>
<keyword evidence="1" id="KW-0472">Membrane</keyword>
<reference evidence="2 3" key="1">
    <citation type="submission" date="2019-07" db="EMBL/GenBank/DDBJ databases">
        <title>Whole genome shotgun sequence of Agrococcus baldri NBRC 103055.</title>
        <authorList>
            <person name="Hosoyama A."/>
            <person name="Uohara A."/>
            <person name="Ohji S."/>
            <person name="Ichikawa N."/>
        </authorList>
    </citation>
    <scope>NUCLEOTIDE SEQUENCE [LARGE SCALE GENOMIC DNA]</scope>
    <source>
        <strain evidence="2 3">NBRC 103055</strain>
    </source>
</reference>
<comment type="caution">
    <text evidence="2">The sequence shown here is derived from an EMBL/GenBank/DDBJ whole genome shotgun (WGS) entry which is preliminary data.</text>
</comment>